<dbReference type="STRING" id="1429043.X474_03155"/>
<dbReference type="PANTHER" id="PTHR30038">
    <property type="entry name" value="ALDEHYDE FERREDOXIN OXIDOREDUCTASE"/>
    <property type="match status" value="1"/>
</dbReference>
<accession>A0A0D2K260</accession>
<gene>
    <name evidence="3" type="ORF">X474_03155</name>
</gene>
<dbReference type="InterPro" id="IPR013983">
    <property type="entry name" value="Ald_Fedxn_OxRdtase_N"/>
</dbReference>
<organism evidence="3 4">
    <name type="scientific">Dethiosulfatarculus sandiegensis</name>
    <dbReference type="NCBI Taxonomy" id="1429043"/>
    <lineage>
        <taxon>Bacteria</taxon>
        <taxon>Pseudomonadati</taxon>
        <taxon>Thermodesulfobacteriota</taxon>
        <taxon>Desulfarculia</taxon>
        <taxon>Desulfarculales</taxon>
        <taxon>Desulfarculaceae</taxon>
        <taxon>Dethiosulfatarculus</taxon>
    </lineage>
</organism>
<sequence>MTADQVNPGRLLNIDLNNGYISRQVIKAKQMKRFIGGCGVNVWLLFNRIDEETDPLSPSNPLIFGADPLVGTSYPTSAPNTVTALSPLTKIYGDSNGGGIWGVMMHSVGVDHLVICGALKKPGYLFISAKGECSLKDASDLWGMTTTEAVKAIKSRHPRSVAAVIGPAGESLVRYANISFENNAHSFSRSGMGAVMGSKKLKAMVIARGAKKKPDPRSGKIKVAWPGSKRLESEPGLSQAVQ</sequence>
<dbReference type="InterPro" id="IPR051919">
    <property type="entry name" value="W-dependent_AOR"/>
</dbReference>
<name>A0A0D2K260_9BACT</name>
<dbReference type="GO" id="GO:0051536">
    <property type="term" value="F:iron-sulfur cluster binding"/>
    <property type="evidence" value="ECO:0007669"/>
    <property type="project" value="InterPro"/>
</dbReference>
<dbReference type="GO" id="GO:0016625">
    <property type="term" value="F:oxidoreductase activity, acting on the aldehyde or oxo group of donors, iron-sulfur protein as acceptor"/>
    <property type="evidence" value="ECO:0007669"/>
    <property type="project" value="InterPro"/>
</dbReference>
<feature type="region of interest" description="Disordered" evidence="1">
    <location>
        <begin position="209"/>
        <end position="242"/>
    </location>
</feature>
<dbReference type="PANTHER" id="PTHR30038:SF9">
    <property type="entry name" value="ALDEHYDE FERREDOXIN OXIDOREDUCTASE"/>
    <property type="match status" value="1"/>
</dbReference>
<dbReference type="EMBL" id="AZAC01000002">
    <property type="protein sequence ID" value="KIX15765.1"/>
    <property type="molecule type" value="Genomic_DNA"/>
</dbReference>
<keyword evidence="4" id="KW-1185">Reference proteome</keyword>
<dbReference type="RefSeq" id="WP_197281938.1">
    <property type="nucleotide sequence ID" value="NZ_AZAC01000002.1"/>
</dbReference>
<dbReference type="SMART" id="SM00790">
    <property type="entry name" value="AFOR_N"/>
    <property type="match status" value="1"/>
</dbReference>
<evidence type="ECO:0000256" key="1">
    <source>
        <dbReference type="SAM" id="MobiDB-lite"/>
    </source>
</evidence>
<dbReference type="AlphaFoldDB" id="A0A0D2K260"/>
<feature type="domain" description="Aldehyde ferredoxin oxidoreductase N-terminal" evidence="2">
    <location>
        <begin position="7"/>
        <end position="211"/>
    </location>
</feature>
<dbReference type="SUPFAM" id="SSF56228">
    <property type="entry name" value="Aldehyde ferredoxin oxidoreductase, N-terminal domain"/>
    <property type="match status" value="1"/>
</dbReference>
<reference evidence="3 4" key="1">
    <citation type="submission" date="2013-11" db="EMBL/GenBank/DDBJ databases">
        <title>Metagenomic analysis of a methanogenic consortium involved in long chain n-alkane degradation.</title>
        <authorList>
            <person name="Davidova I.A."/>
            <person name="Callaghan A.V."/>
            <person name="Wawrik B."/>
            <person name="Pruitt S."/>
            <person name="Marks C."/>
            <person name="Duncan K.E."/>
            <person name="Suflita J.M."/>
        </authorList>
    </citation>
    <scope>NUCLEOTIDE SEQUENCE [LARGE SCALE GENOMIC DNA]</scope>
    <source>
        <strain evidence="3 4">SPR</strain>
    </source>
</reference>
<evidence type="ECO:0000313" key="4">
    <source>
        <dbReference type="Proteomes" id="UP000032233"/>
    </source>
</evidence>
<protein>
    <recommendedName>
        <fullName evidence="2">Aldehyde ferredoxin oxidoreductase N-terminal domain-containing protein</fullName>
    </recommendedName>
</protein>
<comment type="caution">
    <text evidence="3">The sequence shown here is derived from an EMBL/GenBank/DDBJ whole genome shotgun (WGS) entry which is preliminary data.</text>
</comment>
<dbReference type="InterPro" id="IPR036503">
    <property type="entry name" value="Ald_Fedxn_OxRdtase_N_sf"/>
</dbReference>
<dbReference type="Pfam" id="PF02730">
    <property type="entry name" value="AFOR_N"/>
    <property type="match status" value="1"/>
</dbReference>
<dbReference type="Gene3D" id="3.60.9.10">
    <property type="entry name" value="Aldehyde ferredoxin oxidoreductase, N-terminal domain"/>
    <property type="match status" value="1"/>
</dbReference>
<dbReference type="Proteomes" id="UP000032233">
    <property type="component" value="Unassembled WGS sequence"/>
</dbReference>
<evidence type="ECO:0000259" key="2">
    <source>
        <dbReference type="SMART" id="SM00790"/>
    </source>
</evidence>
<evidence type="ECO:0000313" key="3">
    <source>
        <dbReference type="EMBL" id="KIX15765.1"/>
    </source>
</evidence>
<proteinExistence type="predicted"/>
<dbReference type="InParanoid" id="A0A0D2K260"/>